<feature type="region of interest" description="Disordered" evidence="1">
    <location>
        <begin position="94"/>
        <end position="117"/>
    </location>
</feature>
<evidence type="ECO:0000256" key="2">
    <source>
        <dbReference type="SAM" id="Phobius"/>
    </source>
</evidence>
<gene>
    <name evidence="3" type="ORF">I7I53_01257</name>
</gene>
<dbReference type="Proteomes" id="UP000663419">
    <property type="component" value="Chromosome 3"/>
</dbReference>
<evidence type="ECO:0000256" key="1">
    <source>
        <dbReference type="SAM" id="MobiDB-lite"/>
    </source>
</evidence>
<dbReference type="AlphaFoldDB" id="A0A8A1LIU0"/>
<accession>A0A8A1LIU0</accession>
<evidence type="ECO:0000313" key="3">
    <source>
        <dbReference type="EMBL" id="QSS53866.1"/>
    </source>
</evidence>
<feature type="transmembrane region" description="Helical" evidence="2">
    <location>
        <begin position="21"/>
        <end position="40"/>
    </location>
</feature>
<keyword evidence="2" id="KW-0472">Membrane</keyword>
<reference evidence="3" key="1">
    <citation type="submission" date="2021-01" db="EMBL/GenBank/DDBJ databases">
        <title>Chromosome-level genome assembly of a human fungal pathogen reveals clustering of transcriptionally co-regulated genes.</title>
        <authorList>
            <person name="Voorhies M."/>
            <person name="Cohen S."/>
            <person name="Shea T.P."/>
            <person name="Petrus S."/>
            <person name="Munoz J.F."/>
            <person name="Poplawski S."/>
            <person name="Goldman W.E."/>
            <person name="Michael T."/>
            <person name="Cuomo C.A."/>
            <person name="Sil A."/>
            <person name="Beyhan S."/>
        </authorList>
    </citation>
    <scope>NUCLEOTIDE SEQUENCE</scope>
    <source>
        <strain evidence="3">H88</strain>
    </source>
</reference>
<name>A0A8A1LIU0_AJEC8</name>
<dbReference type="VEuPathDB" id="FungiDB:I7I53_01257"/>
<protein>
    <submittedName>
        <fullName evidence="3">Uncharacterized protein</fullName>
    </submittedName>
</protein>
<dbReference type="EMBL" id="CP069104">
    <property type="protein sequence ID" value="QSS53866.1"/>
    <property type="molecule type" value="Genomic_DNA"/>
</dbReference>
<organism evidence="3 4">
    <name type="scientific">Ajellomyces capsulatus (strain H88)</name>
    <name type="common">Darling's disease fungus</name>
    <name type="synonym">Histoplasma capsulatum</name>
    <dbReference type="NCBI Taxonomy" id="544711"/>
    <lineage>
        <taxon>Eukaryota</taxon>
        <taxon>Fungi</taxon>
        <taxon>Dikarya</taxon>
        <taxon>Ascomycota</taxon>
        <taxon>Pezizomycotina</taxon>
        <taxon>Eurotiomycetes</taxon>
        <taxon>Eurotiomycetidae</taxon>
        <taxon>Onygenales</taxon>
        <taxon>Ajellomycetaceae</taxon>
        <taxon>Histoplasma</taxon>
    </lineage>
</organism>
<evidence type="ECO:0000313" key="4">
    <source>
        <dbReference type="Proteomes" id="UP000663419"/>
    </source>
</evidence>
<sequence length="117" mass="12238">MLFPRKRRGGKAKKMITKASIGIWPVIFMLDSFVVNAPFLQKAIFCLFTGLDGDPLSLSIAGELSSSSVGARLCEAEVLNCPCGAVFPCGNGCGGTGKGRYGSNKPRIGGPEENVVG</sequence>
<keyword evidence="2" id="KW-0812">Transmembrane</keyword>
<keyword evidence="2" id="KW-1133">Transmembrane helix</keyword>
<proteinExistence type="predicted"/>